<evidence type="ECO:0000313" key="2">
    <source>
        <dbReference type="Proteomes" id="UP000236544"/>
    </source>
</evidence>
<proteinExistence type="predicted"/>
<accession>A0A0P1KRJ1</accession>
<dbReference type="Proteomes" id="UP000236544">
    <property type="component" value="Unassembled WGS sequence"/>
</dbReference>
<protein>
    <submittedName>
        <fullName evidence="1">LAQU0S05e03488g1_1</fullName>
    </submittedName>
</protein>
<sequence length="180" mass="19948">MTSFETYRTMEDPELLFQFSAPLVGSSQTLPTGIPGEQHDNRWSGFDASLQTANTAAREEEERNGDAATLQGSGKSICDEAATLYSHTVKRDITSESGARTESPWANATAAGGRYAPQPLNKSTISAYRSNAALLSRFNNALSKSFSYDQLHQIERMVDEFWLRETALTEEMFEDSSDEE</sequence>
<name>A0A0P1KRJ1_9SACH</name>
<gene>
    <name evidence="1" type="ORF">LAQU0_S05e03488g</name>
</gene>
<dbReference type="EMBL" id="LN890537">
    <property type="protein sequence ID" value="CUS22354.1"/>
    <property type="molecule type" value="Genomic_DNA"/>
</dbReference>
<evidence type="ECO:0000313" key="1">
    <source>
        <dbReference type="EMBL" id="CUS22354.1"/>
    </source>
</evidence>
<reference evidence="2" key="1">
    <citation type="submission" date="2015-10" db="EMBL/GenBank/DDBJ databases">
        <authorList>
            <person name="Devillers H."/>
        </authorList>
    </citation>
    <scope>NUCLEOTIDE SEQUENCE [LARGE SCALE GENOMIC DNA]</scope>
</reference>
<keyword evidence="2" id="KW-1185">Reference proteome</keyword>
<dbReference type="AlphaFoldDB" id="A0A0P1KRJ1"/>
<organism evidence="1 2">
    <name type="scientific">Lachancea quebecensis</name>
    <dbReference type="NCBI Taxonomy" id="1654605"/>
    <lineage>
        <taxon>Eukaryota</taxon>
        <taxon>Fungi</taxon>
        <taxon>Dikarya</taxon>
        <taxon>Ascomycota</taxon>
        <taxon>Saccharomycotina</taxon>
        <taxon>Saccharomycetes</taxon>
        <taxon>Saccharomycetales</taxon>
        <taxon>Saccharomycetaceae</taxon>
        <taxon>Lachancea</taxon>
    </lineage>
</organism>
<dbReference type="OrthoDB" id="4035669at2759"/>